<keyword evidence="6" id="KW-1185">Reference proteome</keyword>
<sequence length="244" mass="27831">MDNNNIKTLGNSRIPSYVPIYDMLYSDIINGVYESGSQLPGEAFLAEKYGVSRNTLRQALTVLVEDGLITKVQGKGTFITYDKDKTSTMEAMFNPMITCCKNQVEDVDTYYNFGPATEVGQRKLGLRPSEIVLASNNVYYAKQKPVGHSFMQIPVKYIDELNVDLNQEEEVSELINKRIFEMAASVQMSIKLVYAEENVTSFLKIPNETPIIFIEEILYNKDNAAIVRCKFYFIPEEYDIVFRD</sequence>
<proteinExistence type="predicted"/>
<dbReference type="Gene3D" id="1.10.10.10">
    <property type="entry name" value="Winged helix-like DNA-binding domain superfamily/Winged helix DNA-binding domain"/>
    <property type="match status" value="1"/>
</dbReference>
<evidence type="ECO:0000259" key="4">
    <source>
        <dbReference type="PROSITE" id="PS50949"/>
    </source>
</evidence>
<accession>A0A949K4E6</accession>
<dbReference type="PRINTS" id="PR00035">
    <property type="entry name" value="HTHGNTR"/>
</dbReference>
<dbReference type="CDD" id="cd07377">
    <property type="entry name" value="WHTH_GntR"/>
    <property type="match status" value="1"/>
</dbReference>
<evidence type="ECO:0000256" key="2">
    <source>
        <dbReference type="ARBA" id="ARBA00023125"/>
    </source>
</evidence>
<dbReference type="Pfam" id="PF07702">
    <property type="entry name" value="UTRA"/>
    <property type="match status" value="1"/>
</dbReference>
<dbReference type="AlphaFoldDB" id="A0A949K4E6"/>
<dbReference type="InterPro" id="IPR011663">
    <property type="entry name" value="UTRA"/>
</dbReference>
<dbReference type="RefSeq" id="WP_158348818.1">
    <property type="nucleotide sequence ID" value="NZ_JAHQCW010000076.1"/>
</dbReference>
<dbReference type="EMBL" id="JAHQCW010000076">
    <property type="protein sequence ID" value="MBU9739689.1"/>
    <property type="molecule type" value="Genomic_DNA"/>
</dbReference>
<dbReference type="GO" id="GO:0045892">
    <property type="term" value="P:negative regulation of DNA-templated transcription"/>
    <property type="evidence" value="ECO:0007669"/>
    <property type="project" value="TreeGrafter"/>
</dbReference>
<evidence type="ECO:0000313" key="6">
    <source>
        <dbReference type="Proteomes" id="UP000712157"/>
    </source>
</evidence>
<evidence type="ECO:0000256" key="1">
    <source>
        <dbReference type="ARBA" id="ARBA00023015"/>
    </source>
</evidence>
<dbReference type="PANTHER" id="PTHR44846">
    <property type="entry name" value="MANNOSYL-D-GLYCERATE TRANSPORT/METABOLISM SYSTEM REPRESSOR MNGR-RELATED"/>
    <property type="match status" value="1"/>
</dbReference>
<dbReference type="PANTHER" id="PTHR44846:SF1">
    <property type="entry name" value="MANNOSYL-D-GLYCERATE TRANSPORT_METABOLISM SYSTEM REPRESSOR MNGR-RELATED"/>
    <property type="match status" value="1"/>
</dbReference>
<dbReference type="PROSITE" id="PS50949">
    <property type="entry name" value="HTH_GNTR"/>
    <property type="match status" value="1"/>
</dbReference>
<dbReference type="InterPro" id="IPR036388">
    <property type="entry name" value="WH-like_DNA-bd_sf"/>
</dbReference>
<reference evidence="5" key="1">
    <citation type="submission" date="2021-06" db="EMBL/GenBank/DDBJ databases">
        <title>Description of novel taxa of the family Lachnospiraceae.</title>
        <authorList>
            <person name="Chaplin A.V."/>
            <person name="Sokolova S.R."/>
            <person name="Pikina A.P."/>
            <person name="Korzhanova M."/>
            <person name="Belova V."/>
            <person name="Korostin D."/>
            <person name="Efimov B.A."/>
        </authorList>
    </citation>
    <scope>NUCLEOTIDE SEQUENCE</scope>
    <source>
        <strain evidence="5">ASD5720</strain>
    </source>
</reference>
<comment type="caution">
    <text evidence="5">The sequence shown here is derived from an EMBL/GenBank/DDBJ whole genome shotgun (WGS) entry which is preliminary data.</text>
</comment>
<keyword evidence="2" id="KW-0238">DNA-binding</keyword>
<dbReference type="SUPFAM" id="SSF46785">
    <property type="entry name" value="Winged helix' DNA-binding domain"/>
    <property type="match status" value="1"/>
</dbReference>
<dbReference type="GO" id="GO:0003700">
    <property type="term" value="F:DNA-binding transcription factor activity"/>
    <property type="evidence" value="ECO:0007669"/>
    <property type="project" value="InterPro"/>
</dbReference>
<evidence type="ECO:0000256" key="3">
    <source>
        <dbReference type="ARBA" id="ARBA00023163"/>
    </source>
</evidence>
<dbReference type="GO" id="GO:0003677">
    <property type="term" value="F:DNA binding"/>
    <property type="evidence" value="ECO:0007669"/>
    <property type="project" value="UniProtKB-KW"/>
</dbReference>
<dbReference type="InterPro" id="IPR050679">
    <property type="entry name" value="Bact_HTH_transcr_reg"/>
</dbReference>
<dbReference type="Gene3D" id="3.40.1410.10">
    <property type="entry name" value="Chorismate lyase-like"/>
    <property type="match status" value="1"/>
</dbReference>
<dbReference type="Pfam" id="PF00392">
    <property type="entry name" value="GntR"/>
    <property type="match status" value="1"/>
</dbReference>
<name>A0A949K4E6_9FIRM</name>
<evidence type="ECO:0000313" key="5">
    <source>
        <dbReference type="EMBL" id="MBU9739689.1"/>
    </source>
</evidence>
<dbReference type="InterPro" id="IPR036390">
    <property type="entry name" value="WH_DNA-bd_sf"/>
</dbReference>
<organism evidence="5 6">
    <name type="scientific">Diplocloster agilis</name>
    <dbReference type="NCBI Taxonomy" id="2850323"/>
    <lineage>
        <taxon>Bacteria</taxon>
        <taxon>Bacillati</taxon>
        <taxon>Bacillota</taxon>
        <taxon>Clostridia</taxon>
        <taxon>Lachnospirales</taxon>
        <taxon>Lachnospiraceae</taxon>
        <taxon>Diplocloster</taxon>
    </lineage>
</organism>
<keyword evidence="3" id="KW-0804">Transcription</keyword>
<keyword evidence="1" id="KW-0805">Transcription regulation</keyword>
<protein>
    <submittedName>
        <fullName evidence="5">GntR family transcriptional regulator</fullName>
    </submittedName>
</protein>
<dbReference type="SUPFAM" id="SSF64288">
    <property type="entry name" value="Chorismate lyase-like"/>
    <property type="match status" value="1"/>
</dbReference>
<dbReference type="Proteomes" id="UP000712157">
    <property type="component" value="Unassembled WGS sequence"/>
</dbReference>
<gene>
    <name evidence="5" type="ORF">KTH89_24435</name>
</gene>
<dbReference type="InterPro" id="IPR000524">
    <property type="entry name" value="Tscrpt_reg_HTH_GntR"/>
</dbReference>
<dbReference type="InterPro" id="IPR028978">
    <property type="entry name" value="Chorismate_lyase_/UTRA_dom_sf"/>
</dbReference>
<dbReference type="SMART" id="SM00345">
    <property type="entry name" value="HTH_GNTR"/>
    <property type="match status" value="1"/>
</dbReference>
<feature type="domain" description="HTH gntR-type" evidence="4">
    <location>
        <begin position="14"/>
        <end position="82"/>
    </location>
</feature>